<organism evidence="1 2">
    <name type="scientific">Onchocerca volvulus</name>
    <dbReference type="NCBI Taxonomy" id="6282"/>
    <lineage>
        <taxon>Eukaryota</taxon>
        <taxon>Metazoa</taxon>
        <taxon>Ecdysozoa</taxon>
        <taxon>Nematoda</taxon>
        <taxon>Chromadorea</taxon>
        <taxon>Rhabditida</taxon>
        <taxon>Spirurina</taxon>
        <taxon>Spiruromorpha</taxon>
        <taxon>Filarioidea</taxon>
        <taxon>Onchocercidae</taxon>
        <taxon>Onchocerca</taxon>
    </lineage>
</organism>
<name>A0A8R1XYT0_ONCVO</name>
<dbReference type="AlphaFoldDB" id="A0A8R1XYT0"/>
<reference evidence="1" key="2">
    <citation type="submission" date="2022-06" db="UniProtKB">
        <authorList>
            <consortium name="EnsemblMetazoa"/>
        </authorList>
    </citation>
    <scope>IDENTIFICATION</scope>
</reference>
<reference evidence="2" key="1">
    <citation type="submission" date="2013-10" db="EMBL/GenBank/DDBJ databases">
        <title>Genome sequencing of Onchocerca volvulus.</title>
        <authorList>
            <person name="Cotton J."/>
            <person name="Tsai J."/>
            <person name="Stanley E."/>
            <person name="Tracey A."/>
            <person name="Holroyd N."/>
            <person name="Lustigman S."/>
            <person name="Berriman M."/>
        </authorList>
    </citation>
    <scope>NUCLEOTIDE SEQUENCE</scope>
</reference>
<dbReference type="EMBL" id="CMVM020000177">
    <property type="status" value="NOT_ANNOTATED_CDS"/>
    <property type="molecule type" value="Genomic_DNA"/>
</dbReference>
<keyword evidence="2" id="KW-1185">Reference proteome</keyword>
<evidence type="ECO:0000313" key="1">
    <source>
        <dbReference type="EnsemblMetazoa" id="OVOC6622.1"/>
    </source>
</evidence>
<evidence type="ECO:0000313" key="2">
    <source>
        <dbReference type="Proteomes" id="UP000024404"/>
    </source>
</evidence>
<proteinExistence type="predicted"/>
<dbReference type="Proteomes" id="UP000024404">
    <property type="component" value="Unassembled WGS sequence"/>
</dbReference>
<protein>
    <submittedName>
        <fullName evidence="1">Uncharacterized protein</fullName>
    </submittedName>
</protein>
<sequence>MGVWNSWKILENLDAVDVLHFNAYGQAMVAILTQSPAN</sequence>
<dbReference type="EnsemblMetazoa" id="OVOC6622.1">
    <property type="protein sequence ID" value="OVOC6622.1"/>
    <property type="gene ID" value="WBGene00243431"/>
</dbReference>
<accession>A0A8R1XYT0</accession>